<dbReference type="STRING" id="1432656.X802_08455"/>
<sequence length="55" mass="6421">MRPVGVYLDREALEILDEVRESLARQLGVRKERISRSMAVKHLYHLSKQVLKKSS</sequence>
<evidence type="ECO:0008006" key="3">
    <source>
        <dbReference type="Google" id="ProtNLM"/>
    </source>
</evidence>
<gene>
    <name evidence="1" type="ORF">X802_08455</name>
</gene>
<dbReference type="KEGG" id="tgy:X802_08455"/>
<keyword evidence="2" id="KW-1185">Reference proteome</keyword>
<accession>A0A0X1KLM2</accession>
<dbReference type="PATRIC" id="fig|1432656.3.peg.1647"/>
<dbReference type="Proteomes" id="UP000062043">
    <property type="component" value="Chromosome"/>
</dbReference>
<dbReference type="AlphaFoldDB" id="A0A0X1KLM2"/>
<protein>
    <recommendedName>
        <fullName evidence="3">Ribbon-helix-helix protein CopG domain-containing protein</fullName>
    </recommendedName>
</protein>
<reference evidence="1 2" key="1">
    <citation type="submission" date="2014-01" db="EMBL/GenBank/DDBJ databases">
        <title>Genome sequencing of Thermococcus guaymasensis.</title>
        <authorList>
            <person name="Zhang X."/>
            <person name="Alvare G."/>
            <person name="Fristensky B."/>
            <person name="Chen L."/>
            <person name="Suen T."/>
            <person name="Chen Q."/>
            <person name="Ma K."/>
        </authorList>
    </citation>
    <scope>NUCLEOTIDE SEQUENCE [LARGE SCALE GENOMIC DNA]</scope>
    <source>
        <strain evidence="1 2">DSM 11113</strain>
    </source>
</reference>
<organism evidence="1 2">
    <name type="scientific">Thermococcus guaymasensis DSM 11113</name>
    <dbReference type="NCBI Taxonomy" id="1432656"/>
    <lineage>
        <taxon>Archaea</taxon>
        <taxon>Methanobacteriati</taxon>
        <taxon>Methanobacteriota</taxon>
        <taxon>Thermococci</taxon>
        <taxon>Thermococcales</taxon>
        <taxon>Thermococcaceae</taxon>
        <taxon>Thermococcus</taxon>
    </lineage>
</organism>
<dbReference type="EMBL" id="CP007140">
    <property type="protein sequence ID" value="AJC72171.1"/>
    <property type="molecule type" value="Genomic_DNA"/>
</dbReference>
<evidence type="ECO:0000313" key="2">
    <source>
        <dbReference type="Proteomes" id="UP000062043"/>
    </source>
</evidence>
<evidence type="ECO:0000313" key="1">
    <source>
        <dbReference type="EMBL" id="AJC72171.1"/>
    </source>
</evidence>
<proteinExistence type="predicted"/>
<name>A0A0X1KLM2_9EURY</name>